<reference evidence="4" key="1">
    <citation type="submission" date="2020-05" db="EMBL/GenBank/DDBJ databases">
        <authorList>
            <person name="Chiriac C."/>
            <person name="Salcher M."/>
            <person name="Ghai R."/>
            <person name="Kavagutti S V."/>
        </authorList>
    </citation>
    <scope>NUCLEOTIDE SEQUENCE</scope>
</reference>
<evidence type="ECO:0000313" key="2">
    <source>
        <dbReference type="EMBL" id="CAB4598268.1"/>
    </source>
</evidence>
<dbReference type="InterPro" id="IPR005801">
    <property type="entry name" value="ADC_synthase"/>
</dbReference>
<dbReference type="GO" id="GO:0000162">
    <property type="term" value="P:L-tryptophan biosynthetic process"/>
    <property type="evidence" value="ECO:0007669"/>
    <property type="project" value="TreeGrafter"/>
</dbReference>
<dbReference type="Pfam" id="PF00425">
    <property type="entry name" value="Chorismate_bind"/>
    <property type="match status" value="1"/>
</dbReference>
<dbReference type="EMBL" id="CAEZUJ010000017">
    <property type="protein sequence ID" value="CAB4598268.1"/>
    <property type="molecule type" value="Genomic_DNA"/>
</dbReference>
<dbReference type="InterPro" id="IPR019999">
    <property type="entry name" value="Anth_synth_I-like"/>
</dbReference>
<evidence type="ECO:0000313" key="4">
    <source>
        <dbReference type="EMBL" id="CAB4782196.1"/>
    </source>
</evidence>
<protein>
    <submittedName>
        <fullName evidence="4">Unannotated protein</fullName>
    </submittedName>
</protein>
<accession>A0A6J6WFA8</accession>
<dbReference type="EMBL" id="CAFBLI010000031">
    <property type="protein sequence ID" value="CAB4864097.1"/>
    <property type="molecule type" value="Genomic_DNA"/>
</dbReference>
<evidence type="ECO:0000259" key="1">
    <source>
        <dbReference type="Pfam" id="PF00425"/>
    </source>
</evidence>
<dbReference type="PANTHER" id="PTHR11236:SF50">
    <property type="entry name" value="AMINODEOXYCHORISMATE SYNTHASE COMPONENT 1"/>
    <property type="match status" value="1"/>
</dbReference>
<feature type="domain" description="Chorismate-utilising enzyme C-terminal" evidence="1">
    <location>
        <begin position="70"/>
        <end position="314"/>
    </location>
</feature>
<gene>
    <name evidence="2" type="ORF">UFOPK1811_00618</name>
    <name evidence="3" type="ORF">UFOPK2360_00456</name>
    <name evidence="4" type="ORF">UFOPK2922_01127</name>
    <name evidence="5" type="ORF">UFOPK3306_00585</name>
</gene>
<dbReference type="Gene3D" id="3.60.120.10">
    <property type="entry name" value="Anthranilate synthase"/>
    <property type="match status" value="1"/>
</dbReference>
<name>A0A6J6WFA8_9ZZZZ</name>
<dbReference type="EMBL" id="CAEZXH010000017">
    <property type="protein sequence ID" value="CAB4679802.1"/>
    <property type="molecule type" value="Genomic_DNA"/>
</dbReference>
<dbReference type="PRINTS" id="PR00095">
    <property type="entry name" value="ANTSNTHASEI"/>
</dbReference>
<dbReference type="EMBL" id="CAEZZS010000058">
    <property type="protein sequence ID" value="CAB4782196.1"/>
    <property type="molecule type" value="Genomic_DNA"/>
</dbReference>
<dbReference type="SUPFAM" id="SSF56322">
    <property type="entry name" value="ADC synthase"/>
    <property type="match status" value="1"/>
</dbReference>
<dbReference type="GO" id="GO:0046820">
    <property type="term" value="F:4-amino-4-deoxychorismate synthase activity"/>
    <property type="evidence" value="ECO:0007669"/>
    <property type="project" value="TreeGrafter"/>
</dbReference>
<organism evidence="4">
    <name type="scientific">freshwater metagenome</name>
    <dbReference type="NCBI Taxonomy" id="449393"/>
    <lineage>
        <taxon>unclassified sequences</taxon>
        <taxon>metagenomes</taxon>
        <taxon>ecological metagenomes</taxon>
    </lineage>
</organism>
<evidence type="ECO:0000313" key="3">
    <source>
        <dbReference type="EMBL" id="CAB4679802.1"/>
    </source>
</evidence>
<dbReference type="AlphaFoldDB" id="A0A6J6WFA8"/>
<proteinExistence type="predicted"/>
<dbReference type="PANTHER" id="PTHR11236">
    <property type="entry name" value="AMINOBENZOATE/ANTHRANILATE SYNTHASE"/>
    <property type="match status" value="1"/>
</dbReference>
<sequence>MGGLLATQIDLESTDPADLDRIQSGLWAVINNFEGGFRFVHFTKVERVSKPPNLPAWRKLAGRWSTSLDQNAYQNGVSNIREAISRGDVYQVNLCRVLSHPISNDQSILGLATELASANPAPHAVVISLPEVEIVSASPELFIKRYGDELMSSPIKGTGKNEAEILEKDKAENIMIVDLVRHDLSQICEMGSIHVPRLMEVEQHPGLVHLVSDVSGKLLPNISWAEIFTAISPPGSVSGAPKIAALEIIKELEPVERGPYCGGIGWIMGDKSEIAVGIRTFWRDFKSNQIYFGTGAGITWGSDPLKEWNETVLKADRLIQIAGGQM</sequence>
<evidence type="ECO:0000313" key="5">
    <source>
        <dbReference type="EMBL" id="CAB4864097.1"/>
    </source>
</evidence>
<dbReference type="InterPro" id="IPR015890">
    <property type="entry name" value="Chorismate_C"/>
</dbReference>